<sequence>MGKLKIPTKLGRHSSELSHDLPISPMPYLCASNRQLNETEVSRILHAISEAESDVAELVQEIKTNPQDTGIRQRYITYIHFLEEHKAVLDGLPWTLAQVSRRWRAVALSFPEIWGVVPPIRLPMKDNGKKFVPVLQEVLHRSGEHPVSIHISSDEDGAVDHAIFQLLIKHCMRWRIVVMDLEVRDFQALTQFIQHRLSSLYSLKLTVRMPHDGDYVIEAFSIAPMLREVEIDCARVRLLIPWEQLNRYTEHSTGSIGVIQVLSVSSEINYFSYSTRAIVAIQGHLKPKTLSNITTLHLNFYNPWVLGTSIIASLTLPALIDLHVRSLDTSLVDDLIDLTLRSKCVLKKLSIHSLPIKEGFTRILLFTPFLTEFKCNDFTTDDIERLRAIPGIPSVAPRLRRLVIHLDTPMRELNEVIISRHSRDENVALELLTLKFTSAAECFAAQGVLEGWDTVDRKLAVVIGGWRADLEKELINWVTPSRAGWWDTAMVNVKVTHRLGVHFRTLEGYEFSDAKYIHHSEIHIVMKEVGNMVASGLPQVEAYNFKERAHALVDKWEPLLLSNLPKRHWMRRGVTTLEYVPDSSVLRHSKTGMHNIIFGVDVGGLNFA</sequence>
<protein>
    <recommendedName>
        <fullName evidence="3">F-box domain-containing protein</fullName>
    </recommendedName>
</protein>
<dbReference type="HOGENOM" id="CLU_023633_0_0_1"/>
<evidence type="ECO:0000313" key="2">
    <source>
        <dbReference type="Proteomes" id="UP000054477"/>
    </source>
</evidence>
<reference evidence="1 2" key="1">
    <citation type="submission" date="2014-04" db="EMBL/GenBank/DDBJ databases">
        <authorList>
            <consortium name="DOE Joint Genome Institute"/>
            <person name="Kuo A."/>
            <person name="Kohler A."/>
            <person name="Nagy L.G."/>
            <person name="Floudas D."/>
            <person name="Copeland A."/>
            <person name="Barry K.W."/>
            <person name="Cichocki N."/>
            <person name="Veneault-Fourrey C."/>
            <person name="LaButti K."/>
            <person name="Lindquist E.A."/>
            <person name="Lipzen A."/>
            <person name="Lundell T."/>
            <person name="Morin E."/>
            <person name="Murat C."/>
            <person name="Sun H."/>
            <person name="Tunlid A."/>
            <person name="Henrissat B."/>
            <person name="Grigoriev I.V."/>
            <person name="Hibbett D.S."/>
            <person name="Martin F."/>
            <person name="Nordberg H.P."/>
            <person name="Cantor M.N."/>
            <person name="Hua S.X."/>
        </authorList>
    </citation>
    <scope>NUCLEOTIDE SEQUENCE [LARGE SCALE GENOMIC DNA]</scope>
    <source>
        <strain evidence="1 2">LaAM-08-1</strain>
    </source>
</reference>
<dbReference type="EMBL" id="KN838868">
    <property type="protein sequence ID" value="KIJ93052.1"/>
    <property type="molecule type" value="Genomic_DNA"/>
</dbReference>
<dbReference type="AlphaFoldDB" id="A0A0C9X9U7"/>
<proteinExistence type="predicted"/>
<dbReference type="OrthoDB" id="2895182at2759"/>
<gene>
    <name evidence="1" type="ORF">K443DRAFT_135125</name>
</gene>
<dbReference type="Proteomes" id="UP000054477">
    <property type="component" value="Unassembled WGS sequence"/>
</dbReference>
<evidence type="ECO:0008006" key="3">
    <source>
        <dbReference type="Google" id="ProtNLM"/>
    </source>
</evidence>
<keyword evidence="2" id="KW-1185">Reference proteome</keyword>
<evidence type="ECO:0000313" key="1">
    <source>
        <dbReference type="EMBL" id="KIJ93052.1"/>
    </source>
</evidence>
<organism evidence="1 2">
    <name type="scientific">Laccaria amethystina LaAM-08-1</name>
    <dbReference type="NCBI Taxonomy" id="1095629"/>
    <lineage>
        <taxon>Eukaryota</taxon>
        <taxon>Fungi</taxon>
        <taxon>Dikarya</taxon>
        <taxon>Basidiomycota</taxon>
        <taxon>Agaricomycotina</taxon>
        <taxon>Agaricomycetes</taxon>
        <taxon>Agaricomycetidae</taxon>
        <taxon>Agaricales</taxon>
        <taxon>Agaricineae</taxon>
        <taxon>Hydnangiaceae</taxon>
        <taxon>Laccaria</taxon>
    </lineage>
</organism>
<accession>A0A0C9X9U7</accession>
<dbReference type="STRING" id="1095629.A0A0C9X9U7"/>
<reference evidence="2" key="2">
    <citation type="submission" date="2015-01" db="EMBL/GenBank/DDBJ databases">
        <title>Evolutionary Origins and Diversification of the Mycorrhizal Mutualists.</title>
        <authorList>
            <consortium name="DOE Joint Genome Institute"/>
            <consortium name="Mycorrhizal Genomics Consortium"/>
            <person name="Kohler A."/>
            <person name="Kuo A."/>
            <person name="Nagy L.G."/>
            <person name="Floudas D."/>
            <person name="Copeland A."/>
            <person name="Barry K.W."/>
            <person name="Cichocki N."/>
            <person name="Veneault-Fourrey C."/>
            <person name="LaButti K."/>
            <person name="Lindquist E.A."/>
            <person name="Lipzen A."/>
            <person name="Lundell T."/>
            <person name="Morin E."/>
            <person name="Murat C."/>
            <person name="Riley R."/>
            <person name="Ohm R."/>
            <person name="Sun H."/>
            <person name="Tunlid A."/>
            <person name="Henrissat B."/>
            <person name="Grigoriev I.V."/>
            <person name="Hibbett D.S."/>
            <person name="Martin F."/>
        </authorList>
    </citation>
    <scope>NUCLEOTIDE SEQUENCE [LARGE SCALE GENOMIC DNA]</scope>
    <source>
        <strain evidence="2">LaAM-08-1</strain>
    </source>
</reference>
<name>A0A0C9X9U7_9AGAR</name>